<organism evidence="2 3">
    <name type="scientific">Chloroherpeton thalassium (strain ATCC 35110 / GB-78)</name>
    <dbReference type="NCBI Taxonomy" id="517418"/>
    <lineage>
        <taxon>Bacteria</taxon>
        <taxon>Pseudomonadati</taxon>
        <taxon>Chlorobiota</taxon>
        <taxon>Chlorobiia</taxon>
        <taxon>Chlorobiales</taxon>
        <taxon>Chloroherpetonaceae</taxon>
        <taxon>Chloroherpeton</taxon>
    </lineage>
</organism>
<proteinExistence type="predicted"/>
<evidence type="ECO:0000313" key="2">
    <source>
        <dbReference type="EMBL" id="ACF14406.1"/>
    </source>
</evidence>
<evidence type="ECO:0008006" key="4">
    <source>
        <dbReference type="Google" id="ProtNLM"/>
    </source>
</evidence>
<dbReference type="HOGENOM" id="CLU_011472_0_0_10"/>
<dbReference type="RefSeq" id="WP_012500489.1">
    <property type="nucleotide sequence ID" value="NC_011026.1"/>
</dbReference>
<dbReference type="EMBL" id="CP001100">
    <property type="protein sequence ID" value="ACF14406.1"/>
    <property type="molecule type" value="Genomic_DNA"/>
</dbReference>
<dbReference type="GO" id="GO:0005886">
    <property type="term" value="C:plasma membrane"/>
    <property type="evidence" value="ECO:0007669"/>
    <property type="project" value="TreeGrafter"/>
</dbReference>
<gene>
    <name evidence="2" type="ordered locus">Ctha_1952</name>
</gene>
<dbReference type="PANTHER" id="PTHR30441">
    <property type="entry name" value="DUF748 DOMAIN-CONTAINING PROTEIN"/>
    <property type="match status" value="1"/>
</dbReference>
<dbReference type="AlphaFoldDB" id="B3QUF7"/>
<dbReference type="KEGG" id="cts:Ctha_1952"/>
<protein>
    <recommendedName>
        <fullName evidence="4">AsmA family protein</fullName>
    </recommendedName>
</protein>
<dbReference type="Proteomes" id="UP000001208">
    <property type="component" value="Chromosome"/>
</dbReference>
<dbReference type="InterPro" id="IPR052894">
    <property type="entry name" value="AsmA-related"/>
</dbReference>
<accession>B3QUF7</accession>
<dbReference type="GO" id="GO:0090313">
    <property type="term" value="P:regulation of protein targeting to membrane"/>
    <property type="evidence" value="ECO:0007669"/>
    <property type="project" value="TreeGrafter"/>
</dbReference>
<feature type="coiled-coil region" evidence="1">
    <location>
        <begin position="815"/>
        <end position="861"/>
    </location>
</feature>
<keyword evidence="3" id="KW-1185">Reference proteome</keyword>
<reference evidence="2 3" key="1">
    <citation type="submission" date="2008-06" db="EMBL/GenBank/DDBJ databases">
        <title>Complete sequence of Chloroherpeton thalassium ATCC 35110.</title>
        <authorList>
            <consortium name="US DOE Joint Genome Institute"/>
            <person name="Lucas S."/>
            <person name="Copeland A."/>
            <person name="Lapidus A."/>
            <person name="Glavina del Rio T."/>
            <person name="Dalin E."/>
            <person name="Tice H."/>
            <person name="Bruce D."/>
            <person name="Goodwin L."/>
            <person name="Pitluck S."/>
            <person name="Schmutz J."/>
            <person name="Larimer F."/>
            <person name="Land M."/>
            <person name="Hauser L."/>
            <person name="Kyrpides N."/>
            <person name="Mikhailova N."/>
            <person name="Liu Z."/>
            <person name="Li T."/>
            <person name="Zhao F."/>
            <person name="Overmann J."/>
            <person name="Bryant D.A."/>
            <person name="Richardson P."/>
        </authorList>
    </citation>
    <scope>NUCLEOTIDE SEQUENCE [LARGE SCALE GENOMIC DNA]</scope>
    <source>
        <strain evidence="3">ATCC 35110 / GB-78</strain>
    </source>
</reference>
<dbReference type="OrthoDB" id="596403at2"/>
<keyword evidence="1" id="KW-0175">Coiled coil</keyword>
<sequence length="865" mass="94688">MKILLKILLGLLAILLIATAGAWFYLKSQFSDEALTAQANQAISESLARKASVGNVSLTLWPPVSLEIQNLIIENSPDTGFTHARPMFELKSALVRVNVLALFQKRIEVAEITADSPYFLQETNFLGATNLEGLMKETADSASATATEEQTESDSESLISGVTFERITIKNLVYEKLDRKENSSLTATGIGLEVRAELESATNVLSLDGDFTVEKMSFANAFGTLVEDLKITGTQKSKFYLDAGKFEFTEAEATAGLLPLTLSGYMDSLYTERFFFDLKIESPESDLKAVLSLISEKMTKDIASAKTSGKFKFDMAILGTMTETEIPGFTMNFDLSDGKLQYPGLPKPITDLDLHGKLTEATFDLKSFRAALGSNKIDGALLVEDFERKKINLRLFTELHLGELSQFYPLEKGTTLSGEINSNVRVSALLSNMQAANASGSATFAKVNYNSPDMQTPLSNLSGTLNFSNERVEIKNLSLMLGESDIRFDGYLEQYLRLAFSDSTKGKTPYFYASLRSKNLNLDELLPADTSAKKTQTSTETAQKREQLPDINGKFDVEINAMTVNKIQMTDAKGQVVLKDKILDLSGLQLVLFGGKASMSGQINLADINHPNFDLDMSIQDLSVSKMMTEMPDLDQFAKIGQYIESNVSMKTDFSGKLNDTLGLDFSSFLANGNLNMKKGEMSGHPVQNKIASALNNDDLKKLAISNWTQSFEIKNGRMYVENLNFSANGAEVQASGSQGLDKSLDYKVTMKLPKSAQSGIQQAIGGTGASLLTDKTGRIPVNLLVSGTFDSPKVSLDKTALVSNAAANLLNPAKAKVEEKKAAVEKVIEEKKSEAKKAVKEKVNEEKQKLEEKAKKNIKKMLGF</sequence>
<dbReference type="eggNOG" id="COG2982">
    <property type="taxonomic scope" value="Bacteria"/>
</dbReference>
<dbReference type="PANTHER" id="PTHR30441:SF8">
    <property type="entry name" value="DUF748 DOMAIN-CONTAINING PROTEIN"/>
    <property type="match status" value="1"/>
</dbReference>
<evidence type="ECO:0000256" key="1">
    <source>
        <dbReference type="SAM" id="Coils"/>
    </source>
</evidence>
<evidence type="ECO:0000313" key="3">
    <source>
        <dbReference type="Proteomes" id="UP000001208"/>
    </source>
</evidence>
<dbReference type="STRING" id="517418.Ctha_1952"/>
<name>B3QUF7_CHLT3</name>